<dbReference type="Pfam" id="PF13919">
    <property type="entry name" value="ASXH"/>
    <property type="match status" value="1"/>
</dbReference>
<feature type="domain" description="DEUBAD" evidence="9">
    <location>
        <begin position="80"/>
        <end position="193"/>
    </location>
</feature>
<organism evidence="10 11">
    <name type="scientific">[Torrubiella] hemipterigena</name>
    <dbReference type="NCBI Taxonomy" id="1531966"/>
    <lineage>
        <taxon>Eukaryota</taxon>
        <taxon>Fungi</taxon>
        <taxon>Dikarya</taxon>
        <taxon>Ascomycota</taxon>
        <taxon>Pezizomycotina</taxon>
        <taxon>Sordariomycetes</taxon>
        <taxon>Hypocreomycetidae</taxon>
        <taxon>Hypocreales</taxon>
        <taxon>Clavicipitaceae</taxon>
        <taxon>Clavicipitaceae incertae sedis</taxon>
        <taxon>'Torrubiella' clade</taxon>
    </lineage>
</organism>
<dbReference type="PROSITE" id="PS51916">
    <property type="entry name" value="DEUBAD"/>
    <property type="match status" value="1"/>
</dbReference>
<dbReference type="AlphaFoldDB" id="A0A0A1THL7"/>
<dbReference type="InterPro" id="IPR044867">
    <property type="entry name" value="DEUBAD_dom"/>
</dbReference>
<keyword evidence="4" id="KW-0862">Zinc</keyword>
<keyword evidence="3" id="KW-0863">Zinc-finger</keyword>
<keyword evidence="5" id="KW-0805">Transcription regulation</keyword>
<dbReference type="STRING" id="1531966.A0A0A1THL7"/>
<keyword evidence="6" id="KW-0804">Transcription</keyword>
<evidence type="ECO:0000256" key="2">
    <source>
        <dbReference type="ARBA" id="ARBA00022723"/>
    </source>
</evidence>
<evidence type="ECO:0000256" key="4">
    <source>
        <dbReference type="ARBA" id="ARBA00022833"/>
    </source>
</evidence>
<keyword evidence="2" id="KW-0479">Metal-binding</keyword>
<dbReference type="EMBL" id="CDHN01000003">
    <property type="protein sequence ID" value="CEJ89853.1"/>
    <property type="molecule type" value="Genomic_DNA"/>
</dbReference>
<keyword evidence="11" id="KW-1185">Reference proteome</keyword>
<accession>A0A0A1THL7</accession>
<gene>
    <name evidence="10" type="ORF">VHEMI05676</name>
</gene>
<evidence type="ECO:0000256" key="1">
    <source>
        <dbReference type="ARBA" id="ARBA00004123"/>
    </source>
</evidence>
<evidence type="ECO:0000256" key="3">
    <source>
        <dbReference type="ARBA" id="ARBA00022771"/>
    </source>
</evidence>
<feature type="region of interest" description="Disordered" evidence="8">
    <location>
        <begin position="1"/>
        <end position="70"/>
    </location>
</feature>
<keyword evidence="7" id="KW-0539">Nucleus</keyword>
<evidence type="ECO:0000256" key="8">
    <source>
        <dbReference type="SAM" id="MobiDB-lite"/>
    </source>
</evidence>
<evidence type="ECO:0000256" key="7">
    <source>
        <dbReference type="ARBA" id="ARBA00023242"/>
    </source>
</evidence>
<protein>
    <recommendedName>
        <fullName evidence="9">DEUBAD domain-containing protein</fullName>
    </recommendedName>
</protein>
<evidence type="ECO:0000259" key="9">
    <source>
        <dbReference type="PROSITE" id="PS51916"/>
    </source>
</evidence>
<proteinExistence type="predicted"/>
<dbReference type="Proteomes" id="UP000039046">
    <property type="component" value="Unassembled WGS sequence"/>
</dbReference>
<evidence type="ECO:0000256" key="5">
    <source>
        <dbReference type="ARBA" id="ARBA00023015"/>
    </source>
</evidence>
<comment type="subcellular location">
    <subcellularLocation>
        <location evidence="1">Nucleus</location>
    </subcellularLocation>
</comment>
<dbReference type="HOGENOM" id="CLU_1251451_0_0_1"/>
<dbReference type="OrthoDB" id="2289918at2759"/>
<reference evidence="10 11" key="1">
    <citation type="journal article" date="2015" name="Genome Announc.">
        <title>Draft Genome Sequence and Gene Annotation of the Entomopathogenic Fungus Verticillium hemipterigenum.</title>
        <authorList>
            <person name="Horn F."/>
            <person name="Habel A."/>
            <person name="Scharf D.H."/>
            <person name="Dworschak J."/>
            <person name="Brakhage A.A."/>
            <person name="Guthke R."/>
            <person name="Hertweck C."/>
            <person name="Linde J."/>
        </authorList>
    </citation>
    <scope>NUCLEOTIDE SEQUENCE [LARGE SCALE GENOMIC DNA]</scope>
</reference>
<name>A0A0A1THL7_9HYPO</name>
<evidence type="ECO:0000313" key="11">
    <source>
        <dbReference type="Proteomes" id="UP000039046"/>
    </source>
</evidence>
<dbReference type="GO" id="GO:0005634">
    <property type="term" value="C:nucleus"/>
    <property type="evidence" value="ECO:0007669"/>
    <property type="project" value="UniProtKB-SubCell"/>
</dbReference>
<sequence>MKTRRQNNNAKEDAARLQDQATTSDSLETRNDTEPTDVLSSVPKDTEVDAQKSPTKAIQPAKRKGIRKSKWDRDTVLVDPKSPLATINLRKLIANPQAWDALDPEQQREIAALFPDQGHIIGDPNSPRLDYQSLMNDDGFHDSCQSYVNDLADGRHDTAWLASAWEANERRRAGDFDEYLSKKFETDWDTTLPVTKASPIILKLDNNTDSIPPLTDNPVET</sequence>
<evidence type="ECO:0000256" key="6">
    <source>
        <dbReference type="ARBA" id="ARBA00023163"/>
    </source>
</evidence>
<evidence type="ECO:0000313" key="10">
    <source>
        <dbReference type="EMBL" id="CEJ89853.1"/>
    </source>
</evidence>
<dbReference type="GO" id="GO:0008270">
    <property type="term" value="F:zinc ion binding"/>
    <property type="evidence" value="ECO:0007669"/>
    <property type="project" value="UniProtKB-KW"/>
</dbReference>
<dbReference type="InterPro" id="IPR028020">
    <property type="entry name" value="ASX_DEUBAD_dom"/>
</dbReference>